<dbReference type="PANTHER" id="PTHR43252:SF7">
    <property type="entry name" value="TRANSCRIPTIONAL REGULATOR YQJI"/>
    <property type="match status" value="1"/>
</dbReference>
<reference evidence="3" key="2">
    <citation type="submission" date="2021-04" db="EMBL/GenBank/DDBJ databases">
        <authorList>
            <person name="Gilroy R."/>
        </authorList>
    </citation>
    <scope>NUCLEOTIDE SEQUENCE</scope>
    <source>
        <strain evidence="3">ChiW19-6364</strain>
    </source>
</reference>
<keyword evidence="1" id="KW-0175">Coiled coil</keyword>
<evidence type="ECO:0000256" key="1">
    <source>
        <dbReference type="SAM" id="Coils"/>
    </source>
</evidence>
<accession>A0A9D2U5F5</accession>
<dbReference type="PANTHER" id="PTHR43252">
    <property type="entry name" value="TRANSCRIPTIONAL REGULATOR YQJI"/>
    <property type="match status" value="1"/>
</dbReference>
<sequence>MPKYCEKYKKGSLEMLFLKLLSEGDFYGYELAKLFNHLSDNVITLSAGNMYPTLYKLEEKGYIRSYEKTVGKRMKRVYYHLTEEGRKELQEMLEDYERVVNATNAILNFRKEELKEMIL</sequence>
<evidence type="ECO:0000313" key="4">
    <source>
        <dbReference type="Proteomes" id="UP000823850"/>
    </source>
</evidence>
<dbReference type="SUPFAM" id="SSF46785">
    <property type="entry name" value="Winged helix' DNA-binding domain"/>
    <property type="match status" value="1"/>
</dbReference>
<dbReference type="EMBL" id="DWUX01000103">
    <property type="protein sequence ID" value="HJD39453.1"/>
    <property type="molecule type" value="Genomic_DNA"/>
</dbReference>
<gene>
    <name evidence="3" type="ORF">H9913_05445</name>
</gene>
<dbReference type="InterPro" id="IPR036390">
    <property type="entry name" value="WH_DNA-bd_sf"/>
</dbReference>
<dbReference type="Gene3D" id="1.10.10.10">
    <property type="entry name" value="Winged helix-like DNA-binding domain superfamily/Winged helix DNA-binding domain"/>
    <property type="match status" value="1"/>
</dbReference>
<evidence type="ECO:0000313" key="3">
    <source>
        <dbReference type="EMBL" id="HJD39453.1"/>
    </source>
</evidence>
<feature type="coiled-coil region" evidence="1">
    <location>
        <begin position="79"/>
        <end position="106"/>
    </location>
</feature>
<dbReference type="Pfam" id="PF03551">
    <property type="entry name" value="PadR"/>
    <property type="match status" value="1"/>
</dbReference>
<proteinExistence type="predicted"/>
<dbReference type="AlphaFoldDB" id="A0A9D2U5F5"/>
<dbReference type="Proteomes" id="UP000823850">
    <property type="component" value="Unassembled WGS sequence"/>
</dbReference>
<dbReference type="InterPro" id="IPR036388">
    <property type="entry name" value="WH-like_DNA-bd_sf"/>
</dbReference>
<comment type="caution">
    <text evidence="3">The sequence shown here is derived from an EMBL/GenBank/DDBJ whole genome shotgun (WGS) entry which is preliminary data.</text>
</comment>
<protein>
    <submittedName>
        <fullName evidence="3">PadR family transcriptional regulator</fullName>
    </submittedName>
</protein>
<evidence type="ECO:0000259" key="2">
    <source>
        <dbReference type="Pfam" id="PF03551"/>
    </source>
</evidence>
<reference evidence="3" key="1">
    <citation type="journal article" date="2021" name="PeerJ">
        <title>Extensive microbial diversity within the chicken gut microbiome revealed by metagenomics and culture.</title>
        <authorList>
            <person name="Gilroy R."/>
            <person name="Ravi A."/>
            <person name="Getino M."/>
            <person name="Pursley I."/>
            <person name="Horton D.L."/>
            <person name="Alikhan N.F."/>
            <person name="Baker D."/>
            <person name="Gharbi K."/>
            <person name="Hall N."/>
            <person name="Watson M."/>
            <person name="Adriaenssens E.M."/>
            <person name="Foster-Nyarko E."/>
            <person name="Jarju S."/>
            <person name="Secka A."/>
            <person name="Antonio M."/>
            <person name="Oren A."/>
            <person name="Chaudhuri R.R."/>
            <person name="La Ragione R."/>
            <person name="Hildebrand F."/>
            <person name="Pallen M.J."/>
        </authorList>
    </citation>
    <scope>NUCLEOTIDE SEQUENCE</scope>
    <source>
        <strain evidence="3">ChiW19-6364</strain>
    </source>
</reference>
<name>A0A9D2U5F5_9FIRM</name>
<dbReference type="InterPro" id="IPR005149">
    <property type="entry name" value="Tscrpt_reg_PadR_N"/>
</dbReference>
<organism evidence="3 4">
    <name type="scientific">Candidatus Blautia stercoripullorum</name>
    <dbReference type="NCBI Taxonomy" id="2838502"/>
    <lineage>
        <taxon>Bacteria</taxon>
        <taxon>Bacillati</taxon>
        <taxon>Bacillota</taxon>
        <taxon>Clostridia</taxon>
        <taxon>Lachnospirales</taxon>
        <taxon>Lachnospiraceae</taxon>
        <taxon>Blautia</taxon>
    </lineage>
</organism>
<feature type="domain" description="Transcription regulator PadR N-terminal" evidence="2">
    <location>
        <begin position="18"/>
        <end position="91"/>
    </location>
</feature>